<dbReference type="GO" id="GO:1990281">
    <property type="term" value="C:efflux pump complex"/>
    <property type="evidence" value="ECO:0007669"/>
    <property type="project" value="TreeGrafter"/>
</dbReference>
<keyword evidence="6" id="KW-1185">Reference proteome</keyword>
<dbReference type="PANTHER" id="PTHR30469:SF38">
    <property type="entry name" value="HLYD FAMILY SECRETION PROTEIN"/>
    <property type="match status" value="1"/>
</dbReference>
<dbReference type="PANTHER" id="PTHR30469">
    <property type="entry name" value="MULTIDRUG RESISTANCE PROTEIN MDTA"/>
    <property type="match status" value="1"/>
</dbReference>
<dbReference type="AlphaFoldDB" id="A0A1I7DUY4"/>
<accession>A0A1I7DUY4</accession>
<dbReference type="RefSeq" id="WP_054785499.1">
    <property type="nucleotide sequence ID" value="NZ_FPBD01000011.1"/>
</dbReference>
<reference evidence="6" key="1">
    <citation type="submission" date="2016-10" db="EMBL/GenBank/DDBJ databases">
        <authorList>
            <person name="Varghese N."/>
            <person name="Submissions S."/>
        </authorList>
    </citation>
    <scope>NUCLEOTIDE SEQUENCE [LARGE SCALE GENOMIC DNA]</scope>
    <source>
        <strain evidence="6">DSM 17465</strain>
    </source>
</reference>
<dbReference type="GO" id="GO:0015562">
    <property type="term" value="F:efflux transmembrane transporter activity"/>
    <property type="evidence" value="ECO:0007669"/>
    <property type="project" value="TreeGrafter"/>
</dbReference>
<keyword evidence="2" id="KW-0812">Transmembrane</keyword>
<dbReference type="Gene3D" id="2.40.30.170">
    <property type="match status" value="1"/>
</dbReference>
<feature type="domain" description="CusB-like beta-barrel" evidence="3">
    <location>
        <begin position="290"/>
        <end position="361"/>
    </location>
</feature>
<dbReference type="EMBL" id="FPBD01000011">
    <property type="protein sequence ID" value="SFU15463.1"/>
    <property type="molecule type" value="Genomic_DNA"/>
</dbReference>
<keyword evidence="2" id="KW-1133">Transmembrane helix</keyword>
<dbReference type="Gene3D" id="2.40.50.100">
    <property type="match status" value="1"/>
</dbReference>
<evidence type="ECO:0000259" key="3">
    <source>
        <dbReference type="Pfam" id="PF25954"/>
    </source>
</evidence>
<name>A0A1I7DUY4_9HYPH</name>
<dbReference type="Pfam" id="PF25973">
    <property type="entry name" value="BSH_CzcB"/>
    <property type="match status" value="1"/>
</dbReference>
<dbReference type="Pfam" id="PF25954">
    <property type="entry name" value="Beta-barrel_RND_2"/>
    <property type="match status" value="1"/>
</dbReference>
<keyword evidence="2" id="KW-0472">Membrane</keyword>
<evidence type="ECO:0000256" key="1">
    <source>
        <dbReference type="ARBA" id="ARBA00009477"/>
    </source>
</evidence>
<organism evidence="5 6">
    <name type="scientific">Pseudovibrio denitrificans</name>
    <dbReference type="NCBI Taxonomy" id="258256"/>
    <lineage>
        <taxon>Bacteria</taxon>
        <taxon>Pseudomonadati</taxon>
        <taxon>Pseudomonadota</taxon>
        <taxon>Alphaproteobacteria</taxon>
        <taxon>Hyphomicrobiales</taxon>
        <taxon>Stappiaceae</taxon>
        <taxon>Pseudovibrio</taxon>
    </lineage>
</organism>
<feature type="transmembrane region" description="Helical" evidence="2">
    <location>
        <begin position="34"/>
        <end position="51"/>
    </location>
</feature>
<evidence type="ECO:0000313" key="5">
    <source>
        <dbReference type="EMBL" id="SFU15463.1"/>
    </source>
</evidence>
<evidence type="ECO:0000256" key="2">
    <source>
        <dbReference type="SAM" id="Phobius"/>
    </source>
</evidence>
<sequence length="371" mass="40041">MKHDIETLAKLKIERHEPPTEVKAKKQASILRDLIVFLIGTVSGAAGLSYMESDFDLESAFLQPLAVVPDTGSQPTKNQEANAKDVSEELAPSAVTKAAAFVPTSAALEATGYVRAPRRIQAVPQIGGKVEAVFFDIGEHVEKGDILASLDDEYAQIAHDQAKLTLKREQAVLSETKLSLELAEAQLERNRLLSNKGLLTSRTLQESEVEVAILNTRFLAQQQATKLADANLRLKALDLKKHLVRAAFSGVIVERFASPGDYVSPTSSATQSGSNQGLATLVDTSSIDAVVDVSEKLVSQIQPGQSVLVSGNGADIPDMPGRVSKVIPMVDRGRATVKILIKLDEYDARFLADMGVRVRFFSSTNISNQGH</sequence>
<dbReference type="InterPro" id="IPR058792">
    <property type="entry name" value="Beta-barrel_RND_2"/>
</dbReference>
<gene>
    <name evidence="5" type="ORF">SAMN05444141_11130</name>
</gene>
<evidence type="ECO:0000313" key="6">
    <source>
        <dbReference type="Proteomes" id="UP000183371"/>
    </source>
</evidence>
<dbReference type="InterPro" id="IPR058647">
    <property type="entry name" value="BSH_CzcB-like"/>
</dbReference>
<proteinExistence type="inferred from homology"/>
<evidence type="ECO:0000259" key="4">
    <source>
        <dbReference type="Pfam" id="PF25973"/>
    </source>
</evidence>
<dbReference type="Proteomes" id="UP000183371">
    <property type="component" value="Unassembled WGS sequence"/>
</dbReference>
<comment type="similarity">
    <text evidence="1">Belongs to the membrane fusion protein (MFP) (TC 8.A.1) family.</text>
</comment>
<feature type="domain" description="CzcB-like barrel-sandwich hybrid" evidence="4">
    <location>
        <begin position="121"/>
        <end position="268"/>
    </location>
</feature>
<dbReference type="NCBIfam" id="TIGR01730">
    <property type="entry name" value="RND_mfp"/>
    <property type="match status" value="1"/>
</dbReference>
<protein>
    <submittedName>
        <fullName evidence="5">RND family efflux transporter, MFP subunit</fullName>
    </submittedName>
</protein>
<dbReference type="SUPFAM" id="SSF111369">
    <property type="entry name" value="HlyD-like secretion proteins"/>
    <property type="match status" value="1"/>
</dbReference>
<dbReference type="Gene3D" id="1.10.287.470">
    <property type="entry name" value="Helix hairpin bin"/>
    <property type="match status" value="1"/>
</dbReference>
<dbReference type="InterPro" id="IPR006143">
    <property type="entry name" value="RND_pump_MFP"/>
</dbReference>